<dbReference type="AlphaFoldDB" id="A0A150WNR0"/>
<evidence type="ECO:0000259" key="2">
    <source>
        <dbReference type="SMART" id="SM01001"/>
    </source>
</evidence>
<dbReference type="OrthoDB" id="5290623at2"/>
<protein>
    <submittedName>
        <fullName evidence="3">Phosphoribosylaminoimidazole carboxylase</fullName>
    </submittedName>
</protein>
<name>A0A150WNR0_BDEBC</name>
<dbReference type="SUPFAM" id="SSF52255">
    <property type="entry name" value="N5-CAIR mutase (phosphoribosylaminoimidazole carboxylase, PurE)"/>
    <property type="match status" value="1"/>
</dbReference>
<dbReference type="Proteomes" id="UP000075320">
    <property type="component" value="Unassembled WGS sequence"/>
</dbReference>
<dbReference type="PANTHER" id="PTHR23046:SF2">
    <property type="entry name" value="PHOSPHORIBOSYLAMINOIMIDAZOLE CARBOXYLASE"/>
    <property type="match status" value="1"/>
</dbReference>
<dbReference type="InterPro" id="IPR000031">
    <property type="entry name" value="PurE_dom"/>
</dbReference>
<dbReference type="GO" id="GO:0006189">
    <property type="term" value="P:'de novo' IMP biosynthetic process"/>
    <property type="evidence" value="ECO:0007669"/>
    <property type="project" value="InterPro"/>
</dbReference>
<organism evidence="3 4">
    <name type="scientific">Bdellovibrio bacteriovorus</name>
    <dbReference type="NCBI Taxonomy" id="959"/>
    <lineage>
        <taxon>Bacteria</taxon>
        <taxon>Pseudomonadati</taxon>
        <taxon>Bdellovibrionota</taxon>
        <taxon>Bdellovibrionia</taxon>
        <taxon>Bdellovibrionales</taxon>
        <taxon>Pseudobdellovibrionaceae</taxon>
        <taxon>Bdellovibrio</taxon>
    </lineage>
</organism>
<comment type="caution">
    <text evidence="3">The sequence shown here is derived from an EMBL/GenBank/DDBJ whole genome shotgun (WGS) entry which is preliminary data.</text>
</comment>
<dbReference type="InterPro" id="IPR024694">
    <property type="entry name" value="PurE_prokaryotes"/>
</dbReference>
<evidence type="ECO:0000313" key="4">
    <source>
        <dbReference type="Proteomes" id="UP000075320"/>
    </source>
</evidence>
<dbReference type="PANTHER" id="PTHR23046">
    <property type="entry name" value="PHOSPHORIBOSYLAMINOIMIDAZOLE CARBOXYLASE CATALYTIC SUBUNIT"/>
    <property type="match status" value="1"/>
</dbReference>
<gene>
    <name evidence="3" type="ORF">AZI86_02335</name>
</gene>
<evidence type="ECO:0000256" key="1">
    <source>
        <dbReference type="ARBA" id="ARBA00022755"/>
    </source>
</evidence>
<sequence>MKIQVLFGSASDERVYGPLCRSLEKCGPVTMEVASAHRNPDRVREIVTTCGADVFVAGAGLAAHLPGVVASLTQKPVFGISVNGAFAGLDAFLSVVQMPKGVPVACVTEENANSIADMLIRWKNIPSDKIHLHWNKNLESYSPIQKAIEDIQTQSGAAVEWTDVKDAKCFGEIVSPWELPQSSGLNLFLCEKEQLANSQLALDFFTKAKAGGAWVGANNIGNFVIQWKKLVETGKTAWN</sequence>
<dbReference type="Gene3D" id="3.40.50.1970">
    <property type="match status" value="1"/>
</dbReference>
<dbReference type="Pfam" id="PF00731">
    <property type="entry name" value="AIRC"/>
    <property type="match status" value="1"/>
</dbReference>
<keyword evidence="4" id="KW-1185">Reference proteome</keyword>
<feature type="domain" description="PurE" evidence="2">
    <location>
        <begin position="1"/>
        <end position="130"/>
    </location>
</feature>
<dbReference type="RefSeq" id="WP_061833489.1">
    <property type="nucleotide sequence ID" value="NZ_LUKE01000001.1"/>
</dbReference>
<proteinExistence type="predicted"/>
<dbReference type="EMBL" id="LUKE01000001">
    <property type="protein sequence ID" value="KYG65929.1"/>
    <property type="molecule type" value="Genomic_DNA"/>
</dbReference>
<reference evidence="3 4" key="1">
    <citation type="submission" date="2016-03" db="EMBL/GenBank/DDBJ databases">
        <authorList>
            <person name="Ploux O."/>
        </authorList>
    </citation>
    <scope>NUCLEOTIDE SEQUENCE [LARGE SCALE GENOMIC DNA]</scope>
    <source>
        <strain evidence="3 4">R0</strain>
    </source>
</reference>
<keyword evidence="1" id="KW-0658">Purine biosynthesis</keyword>
<dbReference type="SMART" id="SM01001">
    <property type="entry name" value="AIRC"/>
    <property type="match status" value="1"/>
</dbReference>
<accession>A0A150WNR0</accession>
<evidence type="ECO:0000313" key="3">
    <source>
        <dbReference type="EMBL" id="KYG65929.1"/>
    </source>
</evidence>